<dbReference type="GO" id="GO:0022857">
    <property type="term" value="F:transmembrane transporter activity"/>
    <property type="evidence" value="ECO:0007669"/>
    <property type="project" value="InterPro"/>
</dbReference>
<gene>
    <name evidence="11" type="ORF">SAMN05192570_0934</name>
</gene>
<dbReference type="Proteomes" id="UP000198788">
    <property type="component" value="Unassembled WGS sequence"/>
</dbReference>
<dbReference type="InterPro" id="IPR037185">
    <property type="entry name" value="EmrE-like"/>
</dbReference>
<comment type="subcellular location">
    <subcellularLocation>
        <location evidence="1 9">Cell membrane</location>
        <topology evidence="1 9">Multi-pass membrane protein</topology>
    </subcellularLocation>
</comment>
<dbReference type="PANTHER" id="PTHR30561">
    <property type="entry name" value="SMR FAMILY PROTON-DEPENDENT DRUG EFFLUX TRANSPORTER SUGE"/>
    <property type="match status" value="1"/>
</dbReference>
<evidence type="ECO:0000256" key="5">
    <source>
        <dbReference type="ARBA" id="ARBA00022989"/>
    </source>
</evidence>
<accession>A0A1I6P8R3</accession>
<dbReference type="AlphaFoldDB" id="A0A1I6P8R3"/>
<dbReference type="OrthoDB" id="9808638at2"/>
<evidence type="ECO:0000256" key="8">
    <source>
        <dbReference type="ARBA" id="ARBA00039168"/>
    </source>
</evidence>
<organism evidence="11 12">
    <name type="scientific">Brevundimonas viscosa</name>
    <dbReference type="NCBI Taxonomy" id="871741"/>
    <lineage>
        <taxon>Bacteria</taxon>
        <taxon>Pseudomonadati</taxon>
        <taxon>Pseudomonadota</taxon>
        <taxon>Alphaproteobacteria</taxon>
        <taxon>Caulobacterales</taxon>
        <taxon>Caulobacteraceae</taxon>
        <taxon>Brevundimonas</taxon>
    </lineage>
</organism>
<keyword evidence="4 9" id="KW-0812">Transmembrane</keyword>
<keyword evidence="2" id="KW-0813">Transport</keyword>
<evidence type="ECO:0000256" key="10">
    <source>
        <dbReference type="SAM" id="Phobius"/>
    </source>
</evidence>
<evidence type="ECO:0000256" key="7">
    <source>
        <dbReference type="ARBA" id="ARBA00038151"/>
    </source>
</evidence>
<evidence type="ECO:0000256" key="6">
    <source>
        <dbReference type="ARBA" id="ARBA00023136"/>
    </source>
</evidence>
<dbReference type="FunFam" id="1.10.3730.20:FF:000001">
    <property type="entry name" value="Quaternary ammonium compound resistance transporter SugE"/>
    <property type="match status" value="1"/>
</dbReference>
<proteinExistence type="inferred from homology"/>
<evidence type="ECO:0000256" key="2">
    <source>
        <dbReference type="ARBA" id="ARBA00022448"/>
    </source>
</evidence>
<reference evidence="12" key="1">
    <citation type="submission" date="2016-10" db="EMBL/GenBank/DDBJ databases">
        <authorList>
            <person name="Varghese N."/>
            <person name="Submissions S."/>
        </authorList>
    </citation>
    <scope>NUCLEOTIDE SEQUENCE [LARGE SCALE GENOMIC DNA]</scope>
    <source>
        <strain evidence="12">CGMCC 1.10683</strain>
    </source>
</reference>
<dbReference type="STRING" id="871741.SAMN05192570_0934"/>
<keyword evidence="6 10" id="KW-0472">Membrane</keyword>
<dbReference type="GO" id="GO:0005886">
    <property type="term" value="C:plasma membrane"/>
    <property type="evidence" value="ECO:0007669"/>
    <property type="project" value="UniProtKB-SubCell"/>
</dbReference>
<dbReference type="RefSeq" id="WP_092307206.1">
    <property type="nucleotide sequence ID" value="NZ_FOZV01000001.1"/>
</dbReference>
<keyword evidence="12" id="KW-1185">Reference proteome</keyword>
<feature type="transmembrane region" description="Helical" evidence="10">
    <location>
        <begin position="85"/>
        <end position="103"/>
    </location>
</feature>
<feature type="transmembrane region" description="Helical" evidence="10">
    <location>
        <begin position="33"/>
        <end position="50"/>
    </location>
</feature>
<protein>
    <recommendedName>
        <fullName evidence="8">Guanidinium exporter</fullName>
    </recommendedName>
</protein>
<dbReference type="PANTHER" id="PTHR30561:SF0">
    <property type="entry name" value="GUANIDINIUM EXPORTER"/>
    <property type="match status" value="1"/>
</dbReference>
<dbReference type="EMBL" id="FOZV01000001">
    <property type="protein sequence ID" value="SFS36572.1"/>
    <property type="molecule type" value="Genomic_DNA"/>
</dbReference>
<sequence>MAWTYLIIAGLLEIVWAYFMKQSAGFTRLWPSVATLAFMGVSFALLSLAMKSLPMGTAYVVWTGIGAVGAFIVGVIFLGEHLSPLRVLAALLVLAGLVLFRLAPGGEAH</sequence>
<evidence type="ECO:0000313" key="12">
    <source>
        <dbReference type="Proteomes" id="UP000198788"/>
    </source>
</evidence>
<dbReference type="InterPro" id="IPR045324">
    <property type="entry name" value="Small_multidrug_res"/>
</dbReference>
<evidence type="ECO:0000256" key="3">
    <source>
        <dbReference type="ARBA" id="ARBA00022475"/>
    </source>
</evidence>
<evidence type="ECO:0000313" key="11">
    <source>
        <dbReference type="EMBL" id="SFS36572.1"/>
    </source>
</evidence>
<dbReference type="GO" id="GO:1990961">
    <property type="term" value="P:xenobiotic detoxification by transmembrane export across the plasma membrane"/>
    <property type="evidence" value="ECO:0007669"/>
    <property type="project" value="UniProtKB-ARBA"/>
</dbReference>
<keyword evidence="3" id="KW-1003">Cell membrane</keyword>
<keyword evidence="5 10" id="KW-1133">Transmembrane helix</keyword>
<dbReference type="SUPFAM" id="SSF103481">
    <property type="entry name" value="Multidrug resistance efflux transporter EmrE"/>
    <property type="match status" value="1"/>
</dbReference>
<dbReference type="Pfam" id="PF00893">
    <property type="entry name" value="Multi_Drug_Res"/>
    <property type="match status" value="1"/>
</dbReference>
<dbReference type="InterPro" id="IPR000390">
    <property type="entry name" value="Small_drug/metabolite_transptr"/>
</dbReference>
<evidence type="ECO:0000256" key="1">
    <source>
        <dbReference type="ARBA" id="ARBA00004651"/>
    </source>
</evidence>
<feature type="transmembrane region" description="Helical" evidence="10">
    <location>
        <begin position="57"/>
        <end position="79"/>
    </location>
</feature>
<comment type="similarity">
    <text evidence="7">Belongs to the drug/metabolite transporter (DMT) superfamily. Small multidrug resistance (SMR) (TC 2.A.7.1) family. Gdx/SugE subfamily.</text>
</comment>
<evidence type="ECO:0000256" key="4">
    <source>
        <dbReference type="ARBA" id="ARBA00022692"/>
    </source>
</evidence>
<dbReference type="Gene3D" id="1.10.3730.20">
    <property type="match status" value="1"/>
</dbReference>
<name>A0A1I6P8R3_9CAUL</name>
<evidence type="ECO:0000256" key="9">
    <source>
        <dbReference type="RuleBase" id="RU003942"/>
    </source>
</evidence>